<name>A0A517YXG9_9BACT</name>
<evidence type="ECO:0000313" key="2">
    <source>
        <dbReference type="EMBL" id="QDU34928.1"/>
    </source>
</evidence>
<feature type="transmembrane region" description="Helical" evidence="1">
    <location>
        <begin position="126"/>
        <end position="148"/>
    </location>
</feature>
<dbReference type="EMBL" id="CP036425">
    <property type="protein sequence ID" value="QDU34928.1"/>
    <property type="molecule type" value="Genomic_DNA"/>
</dbReference>
<organism evidence="2 3">
    <name type="scientific">Poriferisphaera corsica</name>
    <dbReference type="NCBI Taxonomy" id="2528020"/>
    <lineage>
        <taxon>Bacteria</taxon>
        <taxon>Pseudomonadati</taxon>
        <taxon>Planctomycetota</taxon>
        <taxon>Phycisphaerae</taxon>
        <taxon>Phycisphaerales</taxon>
        <taxon>Phycisphaeraceae</taxon>
        <taxon>Poriferisphaera</taxon>
    </lineage>
</organism>
<protein>
    <submittedName>
        <fullName evidence="2">Uncharacterized protein</fullName>
    </submittedName>
</protein>
<keyword evidence="1" id="KW-0812">Transmembrane</keyword>
<dbReference type="AlphaFoldDB" id="A0A517YXG9"/>
<accession>A0A517YXG9</accession>
<dbReference type="Proteomes" id="UP000317369">
    <property type="component" value="Chromosome"/>
</dbReference>
<reference evidence="2 3" key="1">
    <citation type="submission" date="2019-02" db="EMBL/GenBank/DDBJ databases">
        <title>Deep-cultivation of Planctomycetes and their phenomic and genomic characterization uncovers novel biology.</title>
        <authorList>
            <person name="Wiegand S."/>
            <person name="Jogler M."/>
            <person name="Boedeker C."/>
            <person name="Pinto D."/>
            <person name="Vollmers J."/>
            <person name="Rivas-Marin E."/>
            <person name="Kohn T."/>
            <person name="Peeters S.H."/>
            <person name="Heuer A."/>
            <person name="Rast P."/>
            <person name="Oberbeckmann S."/>
            <person name="Bunk B."/>
            <person name="Jeske O."/>
            <person name="Meyerdierks A."/>
            <person name="Storesund J.E."/>
            <person name="Kallscheuer N."/>
            <person name="Luecker S."/>
            <person name="Lage O.M."/>
            <person name="Pohl T."/>
            <person name="Merkel B.J."/>
            <person name="Hornburger P."/>
            <person name="Mueller R.-W."/>
            <person name="Bruemmer F."/>
            <person name="Labrenz M."/>
            <person name="Spormann A.M."/>
            <person name="Op den Camp H."/>
            <person name="Overmann J."/>
            <person name="Amann R."/>
            <person name="Jetten M.S.M."/>
            <person name="Mascher T."/>
            <person name="Medema M.H."/>
            <person name="Devos D.P."/>
            <person name="Kaster A.-K."/>
            <person name="Ovreas L."/>
            <person name="Rohde M."/>
            <person name="Galperin M.Y."/>
            <person name="Jogler C."/>
        </authorList>
    </citation>
    <scope>NUCLEOTIDE SEQUENCE [LARGE SCALE GENOMIC DNA]</scope>
    <source>
        <strain evidence="2 3">KS4</strain>
    </source>
</reference>
<feature type="transmembrane region" description="Helical" evidence="1">
    <location>
        <begin position="54"/>
        <end position="77"/>
    </location>
</feature>
<dbReference type="KEGG" id="pcor:KS4_30050"/>
<dbReference type="RefSeq" id="WP_145079478.1">
    <property type="nucleotide sequence ID" value="NZ_CP036425.1"/>
</dbReference>
<proteinExistence type="predicted"/>
<sequence length="569" mass="65407">MATEQANLEVVESAGRLVMNKGDHVKEMLPIDGGRDELLMWVEVTRVDLWDLVIFFWIEISIIGLAILGLIFVWRWLRYRKKVSEVKVGERYCKRCGYVLENKKAACAECGAKSMGKVRGRWRGSFVSLLAGVVLFWGSAGGLGFMVWRAVSGYQGQGMMYGEWKLGKWMDHRWASDWVDWPSDWGFDFCSRFPDRFRLLASAVCGAQEHELRGLRFDAKRGEVVSRVIAKAKPTMSMLKRVPGDGVTFHMGRMGDYLLIDCGEGYLVGLQDDLLWYEKDGGEVEEIEQIVREAGGEMNWGMQLACEGYEIGEGFVMLVGRYERGVVPREMMPKIGGWGIEVMPFDHVMMVDLYEKRVVADWPIYLNDRGVDWEWTKMKGFEYERDDRVVVKKMRIRSQEGGQLDPLSVMDLKHRFKEGDVQPYVWEGVDGKRLDFKRFEKNCVYWNRVTGRWQRNAWEVLPGWDRVVTCREEDVLKRTDARRDDLLSKIVVQLSRRSEAGVKFMGLAVRDDVVVNDMFVELCGDPERGRLWASYSMVGPGVPVGGMREGNQAGVEMYLFDKGEMCEAE</sequence>
<keyword evidence="1" id="KW-1133">Transmembrane helix</keyword>
<evidence type="ECO:0000313" key="3">
    <source>
        <dbReference type="Proteomes" id="UP000317369"/>
    </source>
</evidence>
<gene>
    <name evidence="2" type="ORF">KS4_30050</name>
</gene>
<keyword evidence="1" id="KW-0472">Membrane</keyword>
<evidence type="ECO:0000256" key="1">
    <source>
        <dbReference type="SAM" id="Phobius"/>
    </source>
</evidence>
<keyword evidence="3" id="KW-1185">Reference proteome</keyword>